<dbReference type="GO" id="GO:0006487">
    <property type="term" value="P:protein N-linked glycosylation"/>
    <property type="evidence" value="ECO:0007669"/>
    <property type="project" value="TreeGrafter"/>
</dbReference>
<gene>
    <name evidence="2" type="ORF">CJ030_MR7G012992</name>
</gene>
<protein>
    <recommendedName>
        <fullName evidence="4">Alpha-(1,6)-fucosyltransferase</fullName>
    </recommendedName>
</protein>
<dbReference type="OrthoDB" id="2014825at2759"/>
<keyword evidence="1" id="KW-1133">Transmembrane helix</keyword>
<dbReference type="Proteomes" id="UP000516437">
    <property type="component" value="Chromosome 7"/>
</dbReference>
<accession>A0A6A1V648</accession>
<comment type="caution">
    <text evidence="2">The sequence shown here is derived from an EMBL/GenBank/DDBJ whole genome shotgun (WGS) entry which is preliminary data.</text>
</comment>
<dbReference type="AlphaFoldDB" id="A0A6A1V648"/>
<keyword evidence="3" id="KW-1185">Reference proteome</keyword>
<evidence type="ECO:0008006" key="4">
    <source>
        <dbReference type="Google" id="ProtNLM"/>
    </source>
</evidence>
<reference evidence="2 3" key="1">
    <citation type="journal article" date="2019" name="Plant Biotechnol. J.">
        <title>The red bayberry genome and genetic basis of sex determination.</title>
        <authorList>
            <person name="Jia H.M."/>
            <person name="Jia H.J."/>
            <person name="Cai Q.L."/>
            <person name="Wang Y."/>
            <person name="Zhao H.B."/>
            <person name="Yang W.F."/>
            <person name="Wang G.Y."/>
            <person name="Li Y.H."/>
            <person name="Zhan D.L."/>
            <person name="Shen Y.T."/>
            <person name="Niu Q.F."/>
            <person name="Chang L."/>
            <person name="Qiu J."/>
            <person name="Zhao L."/>
            <person name="Xie H.B."/>
            <person name="Fu W.Y."/>
            <person name="Jin J."/>
            <person name="Li X.W."/>
            <person name="Jiao Y."/>
            <person name="Zhou C.C."/>
            <person name="Tu T."/>
            <person name="Chai C.Y."/>
            <person name="Gao J.L."/>
            <person name="Fan L.J."/>
            <person name="van de Weg E."/>
            <person name="Wang J.Y."/>
            <person name="Gao Z.S."/>
        </authorList>
    </citation>
    <scope>NUCLEOTIDE SEQUENCE [LARGE SCALE GENOMIC DNA]</scope>
    <source>
        <tissue evidence="2">Leaves</tissue>
    </source>
</reference>
<dbReference type="Gene3D" id="3.40.50.11350">
    <property type="match status" value="1"/>
</dbReference>
<keyword evidence="1" id="KW-0472">Membrane</keyword>
<proteinExistence type="predicted"/>
<dbReference type="EMBL" id="RXIC02000025">
    <property type="protein sequence ID" value="KAB1208151.1"/>
    <property type="molecule type" value="Genomic_DNA"/>
</dbReference>
<dbReference type="PANTHER" id="PTHR13132:SF29">
    <property type="entry name" value="ALPHA-(1,6)-FUCOSYLTRANSFERASE"/>
    <property type="match status" value="1"/>
</dbReference>
<keyword evidence="1" id="KW-0812">Transmembrane</keyword>
<feature type="transmembrane region" description="Helical" evidence="1">
    <location>
        <begin position="20"/>
        <end position="47"/>
    </location>
</feature>
<sequence>MEPLSQKSLERIVSQRALQIGSSFPCQICVVGFLCGVCLTSLFLAALTSIGSFELGGISFSAISMGVSPGTSSSEVIRRTSILSQWKQRRLRDLQTQNDRNDDEKVSLLYSAWSAMLNEDGEYLKHLRLTGYSVPKAPHLENCKLTAQVNQRLDKRSENESFPPWAGWKGLLDMHPAATSNEQLRYSRLKAVSEGAYPPWVTGSDDENYPLTRKVQRDIWFHQHPLNCSDPGVRFLVADWDRLPGFGSGAQLAGMFGLLAISMTEKRVLVSNYYNRADHDGCLSRSSWSCYFFPETSQECRDRAFELLGSEEAWKSGIITAKENYTSEKIWTARTPKIWGDPWSYLQPTTDVNGSLLAHHHRMDLRWWRAQAVRYFMRFPTDYTCGLLNGARHVIFGKKAAKMVRKSLNNEWPKGCSAVESGGHCYRPRPFQDQKSLHCGGGKRLPPTYPRERELQIRDQGFGKGEGEDKTKMEIADPPSSGIEEYVWSSHKPWVPRLLLSMHVRMGDKSCEMKVVEFEEYVHLAQRLRKRFPQLNSVWLSTEMQEVIDKSKSYSDWNFYHTNVTRQEGNMSMANYEASLGREISTNNALVNFLLAAEADFFIGALGSTWCFLIDGMRNTGGKVMAGYLSVNKDRFW</sequence>
<dbReference type="GO" id="GO:0046921">
    <property type="term" value="F:alpha-(1-&gt;6)-fucosyltransferase activity"/>
    <property type="evidence" value="ECO:0007669"/>
    <property type="project" value="TreeGrafter"/>
</dbReference>
<organism evidence="2 3">
    <name type="scientific">Morella rubra</name>
    <name type="common">Chinese bayberry</name>
    <dbReference type="NCBI Taxonomy" id="262757"/>
    <lineage>
        <taxon>Eukaryota</taxon>
        <taxon>Viridiplantae</taxon>
        <taxon>Streptophyta</taxon>
        <taxon>Embryophyta</taxon>
        <taxon>Tracheophyta</taxon>
        <taxon>Spermatophyta</taxon>
        <taxon>Magnoliopsida</taxon>
        <taxon>eudicotyledons</taxon>
        <taxon>Gunneridae</taxon>
        <taxon>Pentapetalae</taxon>
        <taxon>rosids</taxon>
        <taxon>fabids</taxon>
        <taxon>Fagales</taxon>
        <taxon>Myricaceae</taxon>
        <taxon>Morella</taxon>
    </lineage>
</organism>
<evidence type="ECO:0000313" key="3">
    <source>
        <dbReference type="Proteomes" id="UP000516437"/>
    </source>
</evidence>
<evidence type="ECO:0000256" key="1">
    <source>
        <dbReference type="SAM" id="Phobius"/>
    </source>
</evidence>
<evidence type="ECO:0000313" key="2">
    <source>
        <dbReference type="EMBL" id="KAB1208151.1"/>
    </source>
</evidence>
<dbReference type="PANTHER" id="PTHR13132">
    <property type="entry name" value="ALPHA- 1,6 -FUCOSYLTRANSFERASE"/>
    <property type="match status" value="1"/>
</dbReference>
<name>A0A6A1V648_9ROSI</name>